<keyword evidence="2" id="KW-0472">Membrane</keyword>
<feature type="domain" description="Protein kinase" evidence="3">
    <location>
        <begin position="1188"/>
        <end position="1534"/>
    </location>
</feature>
<evidence type="ECO:0000256" key="1">
    <source>
        <dbReference type="SAM" id="MobiDB-lite"/>
    </source>
</evidence>
<reference evidence="4 5" key="1">
    <citation type="journal article" date="2022" name="bioRxiv">
        <title>Genomics of Preaxostyla Flagellates Illuminates Evolutionary Transitions and the Path Towards Mitochondrial Loss.</title>
        <authorList>
            <person name="Novak L.V.F."/>
            <person name="Treitli S.C."/>
            <person name="Pyrih J."/>
            <person name="Halakuc P."/>
            <person name="Pipaliya S.V."/>
            <person name="Vacek V."/>
            <person name="Brzon O."/>
            <person name="Soukal P."/>
            <person name="Eme L."/>
            <person name="Dacks J.B."/>
            <person name="Karnkowska A."/>
            <person name="Elias M."/>
            <person name="Hampl V."/>
        </authorList>
    </citation>
    <scope>NUCLEOTIDE SEQUENCE [LARGE SCALE GENOMIC DNA]</scope>
    <source>
        <strain evidence="4">NAU3</strain>
        <tissue evidence="4">Gut</tissue>
    </source>
</reference>
<dbReference type="PANTHER" id="PTHR44329:SF261">
    <property type="entry name" value="ZINC FINGER CONTAINING PROTEIN KINASE-RELATED"/>
    <property type="match status" value="1"/>
</dbReference>
<evidence type="ECO:0000256" key="2">
    <source>
        <dbReference type="SAM" id="Phobius"/>
    </source>
</evidence>
<gene>
    <name evidence="4" type="ORF">BLNAU_14399</name>
</gene>
<evidence type="ECO:0000259" key="3">
    <source>
        <dbReference type="PROSITE" id="PS50011"/>
    </source>
</evidence>
<feature type="region of interest" description="Disordered" evidence="1">
    <location>
        <begin position="1536"/>
        <end position="1568"/>
    </location>
</feature>
<dbReference type="Proteomes" id="UP001281761">
    <property type="component" value="Unassembled WGS sequence"/>
</dbReference>
<keyword evidence="2" id="KW-0812">Transmembrane</keyword>
<comment type="caution">
    <text evidence="4">The sequence shown here is derived from an EMBL/GenBank/DDBJ whole genome shotgun (WGS) entry which is preliminary data.</text>
</comment>
<keyword evidence="2" id="KW-1133">Transmembrane helix</keyword>
<feature type="compositionally biased region" description="Polar residues" evidence="1">
    <location>
        <begin position="1422"/>
        <end position="1432"/>
    </location>
</feature>
<accession>A0ABQ9XE40</accession>
<evidence type="ECO:0000313" key="5">
    <source>
        <dbReference type="Proteomes" id="UP001281761"/>
    </source>
</evidence>
<dbReference type="InterPro" id="IPR000719">
    <property type="entry name" value="Prot_kinase_dom"/>
</dbReference>
<dbReference type="InterPro" id="IPR051681">
    <property type="entry name" value="Ser/Thr_Kinases-Pseudokinases"/>
</dbReference>
<sequence>MYRPQEGIEVNVRLINQITFTTPTEPPRLTSVSSYSLNGKKDRLTISFNGTSLPEGPGNIKVKQTDSDLLVEGKLTRKSPTECTAVISTAWTEDTTHLSFGKRYSVESATFNSIEILVDSDISFDVPNPAVITSFSVPAECSSNSFDIEVIGQNLPSSGKYTLTLSDSHSISITFSIETAGKGTVKAGLPTAVQFGREYSVLSVTNGDDHVLFNQTTFTTPLGPTLNSISTDWKSPDKKEVILTLSGLRMMAGEYTLTFHEQGETTNLTISVTIDTKTTGSGSAVIYDGPKLNYGTTYEVLSLTSDTLHFALAPSLKFTTDPEPARLTSISCTRLSDEDRKADFTVGGRMMTIDGQYTIAVNETGTSVQRTFGVAMSSTKEGTGSAVLFSQTEEEMELDYATEYEVVGVKNPCQSQILIEPNLKFRTGSEPTRLVSFSIAGYEEKQKKVKFEMAGRVLHRIKLFKVGLSISSDLKHTVLMADNIETEKWEGSAALFPSSVAELEYGKTYTVSSFKMGDDAAELFFEGNSITIGSESSRLVKIANEDDEGLNSTTLTLSSRVLTVGGKYEMKVTGTPLPSSSSSSNGNHETTLTFKATSATENTVRLTLYPLEDAIVKYGHSYSVDWMKVVDGASILVETEGCVFVTPKEPARICSWIRAVLNKDRTKVTISLEGRAFAKPLGSIWVSLGDTFLESLSMRRISETLCEADFPVSSNGNPLSMKYEEAYTLCMKPDGKNTLLVDNGITVHIPAPPSFTEVKFNFTNSLGTGCIAVLTGTDLVVGTEYEVTLNTSYTFLIMVKSSTHAESSEMEIGVGGTITYSTHVLIETIEPIDEESGIVLTPSPFSGQIPARPNVNEIFVDSETGHNNQTCGDLSRPCSTMDVAWQIMRKLNVFAPTFSLLNSSSLSSQMSIESGMSVLIQNGTNSEPSLHIPSSTPESATSPLIVVSSALLNIQNIDLVVGSSDPSFILISASSSKMILKDGLITVKTETVLSRNEMEDLCDWTTGLIELTETELNVTNNRFFNISQGAISMNGGELNIHGSIFTNNSPNHQTFSSARRNIVCSEDGTVRIESLSAGDGTLLHPSAWMSSEGCSIESTEVNVASPLFVPTLSSDSTSKFDKKTKSFTLTIEGSVLIPCSLFLKVIAMRRDGTESNSILIPLTVDSATSFTETKIVFTLSSSSVGSLDNSLEWQGRLTFGNNQTTNNSFVIQQNSSDRLAQSVKDNMKWWIPLVVVLSCALLALILVVVLLMRRRNKNKGRKSENDGEQELDQTEYKIDVLNAEGNNDDHQNTVITSNHNHIHDNPTISEYSSKAYDVTKLMAHSAGQAPVLIMGEDHFGQPTIETTLVNSQDTLFNRLHGREDRPELNIHQARLDVVKAVETLFSHVPHALALQRLSPHWVFYTPSNAVCFRLNDDPPSQAPTTIPTQSGPQKEMQEEKRWSAPEEENRENGIDEKKVTVFRLGLILWEITTGQVPFSETDAVNAQRQLGMGIVPRMDSIEPVELSTLLTECLDLNPACRPSLDSVVSRLESIEERKKEEGVDLLELPNRQEPQPESRKPKPTFQHI</sequence>
<organism evidence="4 5">
    <name type="scientific">Blattamonas nauphoetae</name>
    <dbReference type="NCBI Taxonomy" id="2049346"/>
    <lineage>
        <taxon>Eukaryota</taxon>
        <taxon>Metamonada</taxon>
        <taxon>Preaxostyla</taxon>
        <taxon>Oxymonadida</taxon>
        <taxon>Blattamonas</taxon>
    </lineage>
</organism>
<dbReference type="InterPro" id="IPR011009">
    <property type="entry name" value="Kinase-like_dom_sf"/>
</dbReference>
<keyword evidence="5" id="KW-1185">Reference proteome</keyword>
<feature type="transmembrane region" description="Helical" evidence="2">
    <location>
        <begin position="1229"/>
        <end position="1252"/>
    </location>
</feature>
<dbReference type="Pfam" id="PF07714">
    <property type="entry name" value="PK_Tyr_Ser-Thr"/>
    <property type="match status" value="1"/>
</dbReference>
<proteinExistence type="predicted"/>
<evidence type="ECO:0000313" key="4">
    <source>
        <dbReference type="EMBL" id="KAK2950728.1"/>
    </source>
</evidence>
<dbReference type="Gene3D" id="1.10.510.10">
    <property type="entry name" value="Transferase(Phosphotransferase) domain 1"/>
    <property type="match status" value="1"/>
</dbReference>
<dbReference type="PROSITE" id="PS50011">
    <property type="entry name" value="PROTEIN_KINASE_DOM"/>
    <property type="match status" value="1"/>
</dbReference>
<protein>
    <recommendedName>
        <fullName evidence="3">Protein kinase domain-containing protein</fullName>
    </recommendedName>
</protein>
<name>A0ABQ9XE40_9EUKA</name>
<feature type="region of interest" description="Disordered" evidence="1">
    <location>
        <begin position="1415"/>
        <end position="1451"/>
    </location>
</feature>
<dbReference type="EMBL" id="JARBJD010000131">
    <property type="protein sequence ID" value="KAK2950728.1"/>
    <property type="molecule type" value="Genomic_DNA"/>
</dbReference>
<dbReference type="PANTHER" id="PTHR44329">
    <property type="entry name" value="SERINE/THREONINE-PROTEIN KINASE TNNI3K-RELATED"/>
    <property type="match status" value="1"/>
</dbReference>
<dbReference type="InterPro" id="IPR001245">
    <property type="entry name" value="Ser-Thr/Tyr_kinase_cat_dom"/>
</dbReference>
<dbReference type="SUPFAM" id="SSF56112">
    <property type="entry name" value="Protein kinase-like (PK-like)"/>
    <property type="match status" value="1"/>
</dbReference>
<feature type="compositionally biased region" description="Basic and acidic residues" evidence="1">
    <location>
        <begin position="1435"/>
        <end position="1444"/>
    </location>
</feature>